<dbReference type="Pfam" id="PF09816">
    <property type="entry name" value="EAF"/>
    <property type="match status" value="1"/>
</dbReference>
<evidence type="ECO:0000313" key="11">
    <source>
        <dbReference type="Proteomes" id="UP000279236"/>
    </source>
</evidence>
<dbReference type="Proteomes" id="UP000279236">
    <property type="component" value="Unassembled WGS sequence"/>
</dbReference>
<comment type="subcellular location">
    <subcellularLocation>
        <location evidence="1">Nucleus</location>
    </subcellularLocation>
</comment>
<feature type="compositionally biased region" description="Pro residues" evidence="8">
    <location>
        <begin position="153"/>
        <end position="166"/>
    </location>
</feature>
<dbReference type="PANTHER" id="PTHR15970:SF2">
    <property type="entry name" value="ELL-ASSOCIATED FACTOR EAF"/>
    <property type="match status" value="1"/>
</dbReference>
<evidence type="ECO:0000256" key="4">
    <source>
        <dbReference type="ARBA" id="ARBA00023015"/>
    </source>
</evidence>
<gene>
    <name evidence="10" type="ORF">EHS24_000678</name>
</gene>
<dbReference type="GO" id="GO:0032783">
    <property type="term" value="C:super elongation complex"/>
    <property type="evidence" value="ECO:0007669"/>
    <property type="project" value="InterPro"/>
</dbReference>
<dbReference type="AlphaFoldDB" id="A0A427YAG6"/>
<reference evidence="10 11" key="1">
    <citation type="submission" date="2018-11" db="EMBL/GenBank/DDBJ databases">
        <title>Genome sequence of Apiotrichum porosum DSM 27194.</title>
        <authorList>
            <person name="Aliyu H."/>
            <person name="Gorte O."/>
            <person name="Ochsenreither K."/>
        </authorList>
    </citation>
    <scope>NUCLEOTIDE SEQUENCE [LARGE SCALE GENOMIC DNA]</scope>
    <source>
        <strain evidence="10 11">DSM 27194</strain>
    </source>
</reference>
<feature type="region of interest" description="Disordered" evidence="8">
    <location>
        <begin position="117"/>
        <end position="246"/>
    </location>
</feature>
<keyword evidence="11" id="KW-1185">Reference proteome</keyword>
<evidence type="ECO:0000256" key="3">
    <source>
        <dbReference type="ARBA" id="ARBA00022553"/>
    </source>
</evidence>
<dbReference type="STRING" id="105984.A0A427YAG6"/>
<dbReference type="EMBL" id="RSCE01000001">
    <property type="protein sequence ID" value="RSH88151.1"/>
    <property type="molecule type" value="Genomic_DNA"/>
</dbReference>
<feature type="compositionally biased region" description="Polar residues" evidence="8">
    <location>
        <begin position="117"/>
        <end position="129"/>
    </location>
</feature>
<feature type="compositionally biased region" description="Low complexity" evidence="8">
    <location>
        <begin position="234"/>
        <end position="243"/>
    </location>
</feature>
<keyword evidence="7" id="KW-0539">Nucleus</keyword>
<keyword evidence="6" id="KW-0804">Transcription</keyword>
<evidence type="ECO:0000256" key="8">
    <source>
        <dbReference type="SAM" id="MobiDB-lite"/>
    </source>
</evidence>
<evidence type="ECO:0000256" key="7">
    <source>
        <dbReference type="ARBA" id="ARBA00023242"/>
    </source>
</evidence>
<dbReference type="RefSeq" id="XP_028480359.1">
    <property type="nucleotide sequence ID" value="XM_028616502.1"/>
</dbReference>
<evidence type="ECO:0000256" key="2">
    <source>
        <dbReference type="ARBA" id="ARBA00007798"/>
    </source>
</evidence>
<dbReference type="GeneID" id="39585221"/>
<protein>
    <recommendedName>
        <fullName evidence="9">Transcription elongation factor Eaf N-terminal domain-containing protein</fullName>
    </recommendedName>
</protein>
<accession>A0A427YAG6</accession>
<feature type="compositionally biased region" description="Low complexity" evidence="8">
    <location>
        <begin position="208"/>
        <end position="217"/>
    </location>
</feature>
<sequence>MADPLSSMPNGTYPLRFAPSGANALAGKRARSDDVVAFRYAFKPASVTSSTPGALEPSGSGRVLSFDLPTGGSQVFDVREETSKARECVLVWDEGSQSFVLHALPSTLHLTQNRTLSAQRTAGSSQVSRAATPRQATPADDEDEFEQVDVDVPAPPQPLPPPPPAPATTARARVGGKGIARKALPAGVAAITATEPPAPAKKKKAAPKKAAAAAPKTTKAKAAPKKTTPKKKAAAQQPPASKIKSVEIIEDSDDDMDEFADMLGAAVEQAGATTELPGYDDDDEDEEEEEEDDELGGAQFAGYNRQGAEEDVEWI</sequence>
<evidence type="ECO:0000256" key="5">
    <source>
        <dbReference type="ARBA" id="ARBA00023159"/>
    </source>
</evidence>
<keyword evidence="5" id="KW-0010">Activator</keyword>
<dbReference type="InterPro" id="IPR019194">
    <property type="entry name" value="Tscrpt_elong_fac_Eaf_N"/>
</dbReference>
<comment type="similarity">
    <text evidence="2">Belongs to the EAF family.</text>
</comment>
<evidence type="ECO:0000256" key="6">
    <source>
        <dbReference type="ARBA" id="ARBA00023163"/>
    </source>
</evidence>
<feature type="region of interest" description="Disordered" evidence="8">
    <location>
        <begin position="267"/>
        <end position="315"/>
    </location>
</feature>
<name>A0A427YAG6_9TREE</name>
<keyword evidence="4" id="KW-0805">Transcription regulation</keyword>
<dbReference type="InterPro" id="IPR027093">
    <property type="entry name" value="EAF_fam"/>
</dbReference>
<proteinExistence type="inferred from homology"/>
<organism evidence="10 11">
    <name type="scientific">Apiotrichum porosum</name>
    <dbReference type="NCBI Taxonomy" id="105984"/>
    <lineage>
        <taxon>Eukaryota</taxon>
        <taxon>Fungi</taxon>
        <taxon>Dikarya</taxon>
        <taxon>Basidiomycota</taxon>
        <taxon>Agaricomycotina</taxon>
        <taxon>Tremellomycetes</taxon>
        <taxon>Trichosporonales</taxon>
        <taxon>Trichosporonaceae</taxon>
        <taxon>Apiotrichum</taxon>
    </lineage>
</organism>
<dbReference type="PANTHER" id="PTHR15970">
    <property type="entry name" value="ELL-ASSOCIATED FACTOR EAF"/>
    <property type="match status" value="1"/>
</dbReference>
<feature type="compositionally biased region" description="Basic residues" evidence="8">
    <location>
        <begin position="218"/>
        <end position="233"/>
    </location>
</feature>
<dbReference type="GO" id="GO:0003711">
    <property type="term" value="F:transcription elongation factor activity"/>
    <property type="evidence" value="ECO:0007669"/>
    <property type="project" value="TreeGrafter"/>
</dbReference>
<dbReference type="GO" id="GO:0006368">
    <property type="term" value="P:transcription elongation by RNA polymerase II"/>
    <property type="evidence" value="ECO:0007669"/>
    <property type="project" value="InterPro"/>
</dbReference>
<feature type="compositionally biased region" description="Acidic residues" evidence="8">
    <location>
        <begin position="278"/>
        <end position="295"/>
    </location>
</feature>
<evidence type="ECO:0000256" key="1">
    <source>
        <dbReference type="ARBA" id="ARBA00004123"/>
    </source>
</evidence>
<feature type="domain" description="Transcription elongation factor Eaf N-terminal" evidence="9">
    <location>
        <begin position="23"/>
        <end position="115"/>
    </location>
</feature>
<keyword evidence="3" id="KW-0597">Phosphoprotein</keyword>
<comment type="caution">
    <text evidence="10">The sequence shown here is derived from an EMBL/GenBank/DDBJ whole genome shotgun (WGS) entry which is preliminary data.</text>
</comment>
<dbReference type="OrthoDB" id="125903at2759"/>
<evidence type="ECO:0000313" key="10">
    <source>
        <dbReference type="EMBL" id="RSH88151.1"/>
    </source>
</evidence>
<feature type="compositionally biased region" description="Acidic residues" evidence="8">
    <location>
        <begin position="139"/>
        <end position="149"/>
    </location>
</feature>
<evidence type="ECO:0000259" key="9">
    <source>
        <dbReference type="Pfam" id="PF09816"/>
    </source>
</evidence>